<dbReference type="EMBL" id="NOZQ01000003">
    <property type="protein sequence ID" value="OYD17616.1"/>
    <property type="molecule type" value="Genomic_DNA"/>
</dbReference>
<dbReference type="UniPathway" id="UPA00241">
    <property type="reaction ID" value="UER00355"/>
</dbReference>
<dbReference type="Proteomes" id="UP000215215">
    <property type="component" value="Unassembled WGS sequence"/>
</dbReference>
<dbReference type="InterPro" id="IPR014729">
    <property type="entry name" value="Rossmann-like_a/b/a_fold"/>
</dbReference>
<protein>
    <recommendedName>
        <fullName evidence="9">Phosphopantetheine adenylyltransferase</fullName>
        <ecNumber evidence="9">2.7.7.3</ecNumber>
    </recommendedName>
    <alternativeName>
        <fullName evidence="9">Dephospho-CoA pyrophosphorylase</fullName>
    </alternativeName>
    <alternativeName>
        <fullName evidence="9">Pantetheine-phosphate adenylyltransferase</fullName>
        <shortName evidence="9">PPAT</shortName>
    </alternativeName>
</protein>
<evidence type="ECO:0000313" key="12">
    <source>
        <dbReference type="Proteomes" id="UP000215215"/>
    </source>
</evidence>
<dbReference type="Pfam" id="PF01467">
    <property type="entry name" value="CTP_transf_like"/>
    <property type="match status" value="1"/>
</dbReference>
<comment type="similarity">
    <text evidence="9">Belongs to the bacterial CoaD family.</text>
</comment>
<feature type="binding site" evidence="9">
    <location>
        <begin position="94"/>
        <end position="96"/>
    </location>
    <ligand>
        <name>ATP</name>
        <dbReference type="ChEBI" id="CHEBI:30616"/>
    </ligand>
</feature>
<evidence type="ECO:0000256" key="6">
    <source>
        <dbReference type="ARBA" id="ARBA00022842"/>
    </source>
</evidence>
<keyword evidence="2 9" id="KW-0808">Transferase</keyword>
<feature type="binding site" evidence="9">
    <location>
        <begin position="15"/>
        <end position="16"/>
    </location>
    <ligand>
        <name>ATP</name>
        <dbReference type="ChEBI" id="CHEBI:30616"/>
    </ligand>
</feature>
<comment type="cofactor">
    <cofactor evidence="9">
        <name>Mg(2+)</name>
        <dbReference type="ChEBI" id="CHEBI:18420"/>
    </cofactor>
</comment>
<dbReference type="InterPro" id="IPR004821">
    <property type="entry name" value="Cyt_trans-like"/>
</dbReference>
<evidence type="ECO:0000256" key="8">
    <source>
        <dbReference type="ARBA" id="ARBA00029346"/>
    </source>
</evidence>
<gene>
    <name evidence="9" type="primary">coaD</name>
    <name evidence="11" type="ORF">CH333_00365</name>
</gene>
<comment type="pathway">
    <text evidence="9">Cofactor biosynthesis; coenzyme A biosynthesis; CoA from (R)-pantothenate: step 4/5.</text>
</comment>
<feature type="binding site" evidence="9">
    <location>
        <position position="15"/>
    </location>
    <ligand>
        <name>substrate</name>
    </ligand>
</feature>
<keyword evidence="1 9" id="KW-0963">Cytoplasm</keyword>
<dbReference type="PRINTS" id="PR01020">
    <property type="entry name" value="LPSBIOSNTHSS"/>
</dbReference>
<sequence>MHTKAKISVCIYPGTFDPITNGHIDIIKRARYLFPKVRVLVARDANKNTLFSFTERVHIVKTVSSRMDGVECEGFDGLLIDYLKKNHINIVVRGLRAVSDFDYEFQLTLMNRKLYPSVEFVFVMPGEEYFFLSSSLIKEIASLGGDVGEFVPKIVEEEIKKKLQTHETRYKS</sequence>
<evidence type="ECO:0000256" key="5">
    <source>
        <dbReference type="ARBA" id="ARBA00022840"/>
    </source>
</evidence>
<feature type="site" description="Transition state stabilizer" evidence="9">
    <location>
        <position position="23"/>
    </location>
</feature>
<dbReference type="PANTHER" id="PTHR21342:SF1">
    <property type="entry name" value="PHOSPHOPANTETHEINE ADENYLYLTRANSFERASE"/>
    <property type="match status" value="1"/>
</dbReference>
<name>A0A235BZI9_UNCW3</name>
<dbReference type="HAMAP" id="MF_00151">
    <property type="entry name" value="PPAT_bact"/>
    <property type="match status" value="1"/>
</dbReference>
<feature type="binding site" evidence="9">
    <location>
        <begin position="129"/>
        <end position="135"/>
    </location>
    <ligand>
        <name>ATP</name>
        <dbReference type="ChEBI" id="CHEBI:30616"/>
    </ligand>
</feature>
<evidence type="ECO:0000256" key="1">
    <source>
        <dbReference type="ARBA" id="ARBA00022490"/>
    </source>
</evidence>
<dbReference type="CDD" id="cd02163">
    <property type="entry name" value="PPAT"/>
    <property type="match status" value="1"/>
</dbReference>
<reference evidence="11 12" key="1">
    <citation type="submission" date="2017-07" db="EMBL/GenBank/DDBJ databases">
        <title>Recovery of genomes from metagenomes via a dereplication, aggregation, and scoring strategy.</title>
        <authorList>
            <person name="Sieber C.M."/>
            <person name="Probst A.J."/>
            <person name="Sharrar A."/>
            <person name="Thomas B.C."/>
            <person name="Hess M."/>
            <person name="Tringe S.G."/>
            <person name="Banfield J.F."/>
        </authorList>
    </citation>
    <scope>NUCLEOTIDE SEQUENCE [LARGE SCALE GENOMIC DNA]</scope>
    <source>
        <strain evidence="11">JGI_Cruoil_03_44_89</strain>
    </source>
</reference>
<feature type="domain" description="Cytidyltransferase-like" evidence="10">
    <location>
        <begin position="11"/>
        <end position="139"/>
    </location>
</feature>
<comment type="catalytic activity">
    <reaction evidence="8 9">
        <text>(R)-4'-phosphopantetheine + ATP + H(+) = 3'-dephospho-CoA + diphosphate</text>
        <dbReference type="Rhea" id="RHEA:19801"/>
        <dbReference type="ChEBI" id="CHEBI:15378"/>
        <dbReference type="ChEBI" id="CHEBI:30616"/>
        <dbReference type="ChEBI" id="CHEBI:33019"/>
        <dbReference type="ChEBI" id="CHEBI:57328"/>
        <dbReference type="ChEBI" id="CHEBI:61723"/>
        <dbReference type="EC" id="2.7.7.3"/>
    </reaction>
</comment>
<comment type="function">
    <text evidence="9">Reversibly transfers an adenylyl group from ATP to 4'-phosphopantetheine, yielding dephospho-CoA (dPCoA) and pyrophosphate.</text>
</comment>
<dbReference type="EC" id="2.7.7.3" evidence="9"/>
<dbReference type="AlphaFoldDB" id="A0A235BZI9"/>
<dbReference type="GO" id="GO:0015937">
    <property type="term" value="P:coenzyme A biosynthetic process"/>
    <property type="evidence" value="ECO:0007669"/>
    <property type="project" value="UniProtKB-UniRule"/>
</dbReference>
<evidence type="ECO:0000256" key="2">
    <source>
        <dbReference type="ARBA" id="ARBA00022679"/>
    </source>
</evidence>
<accession>A0A235BZI9</accession>
<feature type="binding site" evidence="9">
    <location>
        <position position="104"/>
    </location>
    <ligand>
        <name>ATP</name>
        <dbReference type="ChEBI" id="CHEBI:30616"/>
    </ligand>
</feature>
<proteinExistence type="inferred from homology"/>
<comment type="caution">
    <text evidence="11">The sequence shown here is derived from an EMBL/GenBank/DDBJ whole genome shotgun (WGS) entry which is preliminary data.</text>
</comment>
<evidence type="ECO:0000256" key="4">
    <source>
        <dbReference type="ARBA" id="ARBA00022741"/>
    </source>
</evidence>
<comment type="subunit">
    <text evidence="9">Homohexamer.</text>
</comment>
<feature type="binding site" evidence="9">
    <location>
        <position position="79"/>
    </location>
    <ligand>
        <name>substrate</name>
    </ligand>
</feature>
<keyword evidence="7 9" id="KW-0173">Coenzyme A biosynthesis</keyword>
<dbReference type="PANTHER" id="PTHR21342">
    <property type="entry name" value="PHOSPHOPANTETHEINE ADENYLYLTRANSFERASE"/>
    <property type="match status" value="1"/>
</dbReference>
<keyword evidence="6 9" id="KW-0460">Magnesium</keyword>
<evidence type="ECO:0000256" key="3">
    <source>
        <dbReference type="ARBA" id="ARBA00022695"/>
    </source>
</evidence>
<keyword evidence="4 9" id="KW-0547">Nucleotide-binding</keyword>
<dbReference type="GO" id="GO:0005737">
    <property type="term" value="C:cytoplasm"/>
    <property type="evidence" value="ECO:0007669"/>
    <property type="project" value="UniProtKB-SubCell"/>
</dbReference>
<evidence type="ECO:0000313" key="11">
    <source>
        <dbReference type="EMBL" id="OYD17616.1"/>
    </source>
</evidence>
<dbReference type="GO" id="GO:0004595">
    <property type="term" value="F:pantetheine-phosphate adenylyltransferase activity"/>
    <property type="evidence" value="ECO:0007669"/>
    <property type="project" value="UniProtKB-UniRule"/>
</dbReference>
<evidence type="ECO:0000256" key="7">
    <source>
        <dbReference type="ARBA" id="ARBA00022993"/>
    </source>
</evidence>
<dbReference type="NCBIfam" id="TIGR00125">
    <property type="entry name" value="cyt_tran_rel"/>
    <property type="match status" value="1"/>
</dbReference>
<keyword evidence="5 9" id="KW-0067">ATP-binding</keyword>
<feature type="binding site" evidence="9">
    <location>
        <position position="47"/>
    </location>
    <ligand>
        <name>substrate</name>
    </ligand>
</feature>
<dbReference type="Gene3D" id="3.40.50.620">
    <property type="entry name" value="HUPs"/>
    <property type="match status" value="1"/>
</dbReference>
<dbReference type="NCBIfam" id="TIGR01510">
    <property type="entry name" value="coaD_prev_kdtB"/>
    <property type="match status" value="1"/>
</dbReference>
<dbReference type="SUPFAM" id="SSF52374">
    <property type="entry name" value="Nucleotidylyl transferase"/>
    <property type="match status" value="1"/>
</dbReference>
<dbReference type="GO" id="GO:0005524">
    <property type="term" value="F:ATP binding"/>
    <property type="evidence" value="ECO:0007669"/>
    <property type="project" value="UniProtKB-KW"/>
</dbReference>
<feature type="binding site" evidence="9">
    <location>
        <position position="93"/>
    </location>
    <ligand>
        <name>substrate</name>
    </ligand>
</feature>
<organism evidence="11 12">
    <name type="scientific">candidate division WOR-3 bacterium JGI_Cruoil_03_44_89</name>
    <dbReference type="NCBI Taxonomy" id="1973748"/>
    <lineage>
        <taxon>Bacteria</taxon>
        <taxon>Bacteria division WOR-3</taxon>
    </lineage>
</organism>
<evidence type="ECO:0000259" key="10">
    <source>
        <dbReference type="Pfam" id="PF01467"/>
    </source>
</evidence>
<comment type="subcellular location">
    <subcellularLocation>
        <location evidence="9">Cytoplasm</location>
    </subcellularLocation>
</comment>
<keyword evidence="3 9" id="KW-0548">Nucleotidyltransferase</keyword>
<dbReference type="InterPro" id="IPR001980">
    <property type="entry name" value="PPAT"/>
</dbReference>
<evidence type="ECO:0000256" key="9">
    <source>
        <dbReference type="HAMAP-Rule" id="MF_00151"/>
    </source>
</evidence>
<feature type="binding site" evidence="9">
    <location>
        <position position="23"/>
    </location>
    <ligand>
        <name>ATP</name>
        <dbReference type="ChEBI" id="CHEBI:30616"/>
    </ligand>
</feature>